<proteinExistence type="predicted"/>
<keyword evidence="2" id="KW-1185">Reference proteome</keyword>
<protein>
    <submittedName>
        <fullName evidence="1">Uncharacterized protein</fullName>
    </submittedName>
</protein>
<name>A0AAP0P5Q5_9MAGN</name>
<sequence>MSCHGWRCGGQYPEASIKAWGQGFTVPNIVTEAVENNSPQRHIQYRAKTSKGKEPMLGDFL</sequence>
<dbReference type="Proteomes" id="UP001417504">
    <property type="component" value="Unassembled WGS sequence"/>
</dbReference>
<organism evidence="1 2">
    <name type="scientific">Stephania japonica</name>
    <dbReference type="NCBI Taxonomy" id="461633"/>
    <lineage>
        <taxon>Eukaryota</taxon>
        <taxon>Viridiplantae</taxon>
        <taxon>Streptophyta</taxon>
        <taxon>Embryophyta</taxon>
        <taxon>Tracheophyta</taxon>
        <taxon>Spermatophyta</taxon>
        <taxon>Magnoliopsida</taxon>
        <taxon>Ranunculales</taxon>
        <taxon>Menispermaceae</taxon>
        <taxon>Menispermoideae</taxon>
        <taxon>Cissampelideae</taxon>
        <taxon>Stephania</taxon>
    </lineage>
</organism>
<dbReference type="EMBL" id="JBBNAE010000004">
    <property type="protein sequence ID" value="KAK9131139.1"/>
    <property type="molecule type" value="Genomic_DNA"/>
</dbReference>
<reference evidence="1 2" key="1">
    <citation type="submission" date="2024-01" db="EMBL/GenBank/DDBJ databases">
        <title>Genome assemblies of Stephania.</title>
        <authorList>
            <person name="Yang L."/>
        </authorList>
    </citation>
    <scope>NUCLEOTIDE SEQUENCE [LARGE SCALE GENOMIC DNA]</scope>
    <source>
        <strain evidence="1">QJT</strain>
        <tissue evidence="1">Leaf</tissue>
    </source>
</reference>
<gene>
    <name evidence="1" type="ORF">Sjap_011626</name>
</gene>
<dbReference type="AlphaFoldDB" id="A0AAP0P5Q5"/>
<evidence type="ECO:0000313" key="2">
    <source>
        <dbReference type="Proteomes" id="UP001417504"/>
    </source>
</evidence>
<accession>A0AAP0P5Q5</accession>
<evidence type="ECO:0000313" key="1">
    <source>
        <dbReference type="EMBL" id="KAK9131139.1"/>
    </source>
</evidence>
<comment type="caution">
    <text evidence="1">The sequence shown here is derived from an EMBL/GenBank/DDBJ whole genome shotgun (WGS) entry which is preliminary data.</text>
</comment>